<dbReference type="GO" id="GO:0006813">
    <property type="term" value="P:potassium ion transport"/>
    <property type="evidence" value="ECO:0007669"/>
    <property type="project" value="TreeGrafter"/>
</dbReference>
<dbReference type="PANTHER" id="PTHR28062:SF1">
    <property type="entry name" value="TRANSMEMBRANE PROTEIN"/>
    <property type="match status" value="1"/>
</dbReference>
<dbReference type="AlphaFoldDB" id="A0A642V2Y3"/>
<dbReference type="VEuPathDB" id="FungiDB:TRICI_003753"/>
<dbReference type="InterPro" id="IPR018786">
    <property type="entry name" value="Mit_KHE1"/>
</dbReference>
<dbReference type="GO" id="GO:0005743">
    <property type="term" value="C:mitochondrial inner membrane"/>
    <property type="evidence" value="ECO:0007669"/>
    <property type="project" value="TreeGrafter"/>
</dbReference>
<dbReference type="Pfam" id="PF10173">
    <property type="entry name" value="Mit_KHE1"/>
    <property type="match status" value="1"/>
</dbReference>
<comment type="caution">
    <text evidence="2">The sequence shown here is derived from an EMBL/GenBank/DDBJ whole genome shotgun (WGS) entry which is preliminary data.</text>
</comment>
<dbReference type="PANTHER" id="PTHR28062">
    <property type="entry name" value="K+-H+ EXCHANGE-LIKE PROTEIN"/>
    <property type="match status" value="1"/>
</dbReference>
<dbReference type="GO" id="GO:1902600">
    <property type="term" value="P:proton transmembrane transport"/>
    <property type="evidence" value="ECO:0007669"/>
    <property type="project" value="TreeGrafter"/>
</dbReference>
<dbReference type="Proteomes" id="UP000761534">
    <property type="component" value="Unassembled WGS sequence"/>
</dbReference>
<proteinExistence type="predicted"/>
<feature type="coiled-coil region" evidence="1">
    <location>
        <begin position="210"/>
        <end position="237"/>
    </location>
</feature>
<organism evidence="2 3">
    <name type="scientific">Trichomonascus ciferrii</name>
    <dbReference type="NCBI Taxonomy" id="44093"/>
    <lineage>
        <taxon>Eukaryota</taxon>
        <taxon>Fungi</taxon>
        <taxon>Dikarya</taxon>
        <taxon>Ascomycota</taxon>
        <taxon>Saccharomycotina</taxon>
        <taxon>Dipodascomycetes</taxon>
        <taxon>Dipodascales</taxon>
        <taxon>Trichomonascaceae</taxon>
        <taxon>Trichomonascus</taxon>
        <taxon>Trichomonascus ciferrii complex</taxon>
    </lineage>
</organism>
<accession>A0A642V2Y3</accession>
<name>A0A642V2Y3_9ASCO</name>
<dbReference type="EMBL" id="SWFS01000277">
    <property type="protein sequence ID" value="KAA8911595.1"/>
    <property type="molecule type" value="Genomic_DNA"/>
</dbReference>
<keyword evidence="3" id="KW-1185">Reference proteome</keyword>
<protein>
    <recommendedName>
        <fullName evidence="4">Mitochondrial K+-H+ exchange-related-domain-containing protein</fullName>
    </recommendedName>
</protein>
<evidence type="ECO:0000313" key="2">
    <source>
        <dbReference type="EMBL" id="KAA8911595.1"/>
    </source>
</evidence>
<evidence type="ECO:0000313" key="3">
    <source>
        <dbReference type="Proteomes" id="UP000761534"/>
    </source>
</evidence>
<reference evidence="2" key="1">
    <citation type="journal article" date="2019" name="G3 (Bethesda)">
        <title>Genome Assemblies of Two Rare Opportunistic Yeast Pathogens: Diutina rugosa (syn. Candida rugosa) and Trichomonascus ciferrii (syn. Candida ciferrii).</title>
        <authorList>
            <person name="Mixao V."/>
            <person name="Saus E."/>
            <person name="Hansen A.P."/>
            <person name="Lass-Florl C."/>
            <person name="Gabaldon T."/>
        </authorList>
    </citation>
    <scope>NUCLEOTIDE SEQUENCE</scope>
    <source>
        <strain evidence="2">CBS 4856</strain>
    </source>
</reference>
<sequence>MRFILVPLSIKETMLYCQKTSLPLARSKPRIDDRLAQKAAKTWSAWTKSDVQWKRKIVGWANTAMERISYEEWSLKTIPAKHAHLRRTAEKQPVSVEEIEKHNLDTENIIVEYPGTMLTTAQAMDRLKGLSQKGRSYHNRYFWLSAIGAPLTLPMAALPVIPNLPGFYLLFRAWSHWKALEGAKHLSYLVDDDHLALQDNARLNKLFLEHQESKGTAALKENEIDELAEELGASEMASELHRALKQVQKLK</sequence>
<gene>
    <name evidence="2" type="ORF">TRICI_003753</name>
</gene>
<evidence type="ECO:0008006" key="4">
    <source>
        <dbReference type="Google" id="ProtNLM"/>
    </source>
</evidence>
<dbReference type="OrthoDB" id="5562676at2759"/>
<keyword evidence="1" id="KW-0175">Coiled coil</keyword>
<evidence type="ECO:0000256" key="1">
    <source>
        <dbReference type="SAM" id="Coils"/>
    </source>
</evidence>